<gene>
    <name evidence="1" type="ORF">HDG41_007563</name>
</gene>
<dbReference type="AlphaFoldDB" id="A0A7W8P9B9"/>
<proteinExistence type="predicted"/>
<reference evidence="1 2" key="1">
    <citation type="submission" date="2020-08" db="EMBL/GenBank/DDBJ databases">
        <title>Genomic Encyclopedia of Type Strains, Phase IV (KMG-V): Genome sequencing to study the core and pangenomes of soil and plant-associated prokaryotes.</title>
        <authorList>
            <person name="Whitman W."/>
        </authorList>
    </citation>
    <scope>NUCLEOTIDE SEQUENCE [LARGE SCALE GENOMIC DNA]</scope>
    <source>
        <strain evidence="1 2">JPY162</strain>
    </source>
</reference>
<accession>A0A7W8P9B9</accession>
<evidence type="ECO:0000313" key="2">
    <source>
        <dbReference type="Proteomes" id="UP000592820"/>
    </source>
</evidence>
<protein>
    <submittedName>
        <fullName evidence="1">Uncharacterized protein</fullName>
    </submittedName>
</protein>
<dbReference type="EMBL" id="JACHDE010000034">
    <property type="protein sequence ID" value="MBB5405467.1"/>
    <property type="molecule type" value="Genomic_DNA"/>
</dbReference>
<organism evidence="1 2">
    <name type="scientific">Paraburkholderia youngii</name>
    <dbReference type="NCBI Taxonomy" id="2782701"/>
    <lineage>
        <taxon>Bacteria</taxon>
        <taxon>Pseudomonadati</taxon>
        <taxon>Pseudomonadota</taxon>
        <taxon>Betaproteobacteria</taxon>
        <taxon>Burkholderiales</taxon>
        <taxon>Burkholderiaceae</taxon>
        <taxon>Paraburkholderia</taxon>
    </lineage>
</organism>
<sequence length="86" mass="9503">MPDLVPLALDGDPRRIKWVMIVNINPWSIAARSKCSTTAAAPHSWTRHVTRTASPYFPNTAAQPAKFHPPHDLVMRAYDAIIAAIS</sequence>
<evidence type="ECO:0000313" key="1">
    <source>
        <dbReference type="EMBL" id="MBB5405467.1"/>
    </source>
</evidence>
<dbReference type="Proteomes" id="UP000592820">
    <property type="component" value="Unassembled WGS sequence"/>
</dbReference>
<name>A0A7W8P9B9_9BURK</name>
<comment type="caution">
    <text evidence="1">The sequence shown here is derived from an EMBL/GenBank/DDBJ whole genome shotgun (WGS) entry which is preliminary data.</text>
</comment>